<evidence type="ECO:0000256" key="10">
    <source>
        <dbReference type="SAM" id="MobiDB-lite"/>
    </source>
</evidence>
<comment type="caution">
    <text evidence="13">The sequence shown here is derived from an EMBL/GenBank/DDBJ whole genome shotgun (WGS) entry which is preliminary data.</text>
</comment>
<dbReference type="InterPro" id="IPR018202">
    <property type="entry name" value="Ser_caboxypep_ser_AS"/>
</dbReference>
<dbReference type="PROSITE" id="PS50280">
    <property type="entry name" value="SET"/>
    <property type="match status" value="1"/>
</dbReference>
<dbReference type="SMART" id="SM00468">
    <property type="entry name" value="PreSET"/>
    <property type="match status" value="1"/>
</dbReference>
<feature type="region of interest" description="Disordered" evidence="10">
    <location>
        <begin position="599"/>
        <end position="621"/>
    </location>
</feature>
<dbReference type="PROSITE" id="PS50867">
    <property type="entry name" value="PRE_SET"/>
    <property type="match status" value="1"/>
</dbReference>
<sequence>MSDQTDNDTPIYEYSSSDVEEWDDDQEWVFDWDQWKHADGTSHTWEREGSVATQDARRMIKNFDRERVRKEAEAVTEDLFVLPYHPYKLPDDQSSSNSENEDVNEDADMTTAKVPNTKKSKDKPEFVYLFTEIPQQAHELFVDAKLKQFDRRPEGLSEALPCAQEMFRELREERQQQLRELDTNIQTAVRKMLLGLGPAVLPSHANRTRVRTDREMQDRMSNLEIREISLPSQNQNNSALLNTTSSSTVVNVPLQITTTAVATSSRTAPNVTVRSPVTPQTGTPYIMNPTPQTALQPSPSLNDTPINWQSGSTPETTQSAISKSKSTNSVESRAKVNRRQILQQLWSTTARQSRAAGITFSNEVNDEDIPPVGPGSFKYLERTYSYGDNIPRPDPDFFHSCDCQDNICKPETCACQEDSMIFDSDENKAFVYTKGLYDFDRDVSSYVFECNEKCSCGSNCPSRVAQKPRNIPIEIFRTVERGWGVRSPRHIAEGTVLGLYTGQLLERTGARELPAEESEYLCDLDFHENVIGNELGYTVNAHNFGNWTRFVNHSCDPSCILYAVIYDSVPEVHQPKLALVAKRDIVEFTEITLDYSPNANKKGKGKQKVTANSVESTPSPGFRDSSQVAFNDGHEGKSHFLDAFGVESWIQDGIEYKYVKELGNTYIRSSHPTLSAKYQLRANPSSPSICDPSVKQYSGYFDIDVNTKGVKSLFYWSFESRSSPKDDPLILWLNGGPGCSSLTGLLFELGPCSISDNGANTTINKHSWNSHANVIFLDQPVNVGYSYSTDGSTINNTPDAANDVWAFLQLYFQQYPQYAKLPFHIAAESYGGIYGPNIASVIYKRNTDLSLAPVPGIIEINLASIALGNGLTSPYEQFASIPDFACEGLYPVWSDPNGPECQALRGKVPWCQSVPAALYCWSQLYGSFQTLGLNPYDVRQPCDRAENPMCYEEMKWIELYLNKAEVKAQLNVPRELLFQSCNTEMTQAFMTQGDSMHDAAALLPPLLQSGIRVLVYAGVADFMCNFMGNERWVNNLENLFHDEFVASKQTPWVLPGNSKPSGYFRTAGGGAGNLTFVAIYEAGHMVPYDQPEAALNLIENWVYNTPLPTNESATSV</sequence>
<evidence type="ECO:0000256" key="1">
    <source>
        <dbReference type="ARBA" id="ARBA00004286"/>
    </source>
</evidence>
<organism evidence="13 14">
    <name type="scientific">Clathrus columnatus</name>
    <dbReference type="NCBI Taxonomy" id="1419009"/>
    <lineage>
        <taxon>Eukaryota</taxon>
        <taxon>Fungi</taxon>
        <taxon>Dikarya</taxon>
        <taxon>Basidiomycota</taxon>
        <taxon>Agaricomycotina</taxon>
        <taxon>Agaricomycetes</taxon>
        <taxon>Phallomycetidae</taxon>
        <taxon>Phallales</taxon>
        <taxon>Clathraceae</taxon>
        <taxon>Clathrus</taxon>
    </lineage>
</organism>
<reference evidence="13" key="1">
    <citation type="submission" date="2021-10" db="EMBL/GenBank/DDBJ databases">
        <title>De novo Genome Assembly of Clathrus columnatus (Basidiomycota, Fungi) Using Illumina and Nanopore Sequence Data.</title>
        <authorList>
            <person name="Ogiso-Tanaka E."/>
            <person name="Itagaki H."/>
            <person name="Hosoya T."/>
            <person name="Hosaka K."/>
        </authorList>
    </citation>
    <scope>NUCLEOTIDE SEQUENCE</scope>
    <source>
        <strain evidence="13">MO-923</strain>
    </source>
</reference>
<evidence type="ECO:0000256" key="6">
    <source>
        <dbReference type="ARBA" id="ARBA00022801"/>
    </source>
</evidence>
<keyword evidence="6 8" id="KW-0378">Hydrolase</keyword>
<dbReference type="GO" id="GO:0005694">
    <property type="term" value="C:chromosome"/>
    <property type="evidence" value="ECO:0007669"/>
    <property type="project" value="UniProtKB-SubCell"/>
</dbReference>
<evidence type="ECO:0000256" key="8">
    <source>
        <dbReference type="RuleBase" id="RU361156"/>
    </source>
</evidence>
<keyword evidence="9" id="KW-0175">Coiled coil</keyword>
<feature type="region of interest" description="Disordered" evidence="10">
    <location>
        <begin position="86"/>
        <end position="118"/>
    </location>
</feature>
<feature type="region of interest" description="Disordered" evidence="10">
    <location>
        <begin position="295"/>
        <end position="334"/>
    </location>
</feature>
<name>A0AAV5AEN7_9AGAM</name>
<dbReference type="GO" id="GO:0006508">
    <property type="term" value="P:proteolysis"/>
    <property type="evidence" value="ECO:0007669"/>
    <property type="project" value="UniProtKB-KW"/>
</dbReference>
<dbReference type="Gene3D" id="2.170.270.10">
    <property type="entry name" value="SET domain"/>
    <property type="match status" value="1"/>
</dbReference>
<feature type="compositionally biased region" description="Acidic residues" evidence="10">
    <location>
        <begin position="99"/>
        <end position="108"/>
    </location>
</feature>
<dbReference type="PROSITE" id="PS00131">
    <property type="entry name" value="CARBOXYPEPT_SER_SER"/>
    <property type="match status" value="1"/>
</dbReference>
<feature type="compositionally biased region" description="Polar residues" evidence="10">
    <location>
        <begin position="609"/>
        <end position="621"/>
    </location>
</feature>
<feature type="compositionally biased region" description="Polar residues" evidence="10">
    <location>
        <begin position="295"/>
        <end position="331"/>
    </location>
</feature>
<evidence type="ECO:0000256" key="7">
    <source>
        <dbReference type="ARBA" id="ARBA00023180"/>
    </source>
</evidence>
<dbReference type="InterPro" id="IPR029058">
    <property type="entry name" value="AB_hydrolase_fold"/>
</dbReference>
<dbReference type="SUPFAM" id="SSF53474">
    <property type="entry name" value="alpha/beta-Hydrolases"/>
    <property type="match status" value="1"/>
</dbReference>
<evidence type="ECO:0000256" key="3">
    <source>
        <dbReference type="ARBA" id="ARBA00022454"/>
    </source>
</evidence>
<dbReference type="Gene3D" id="1.10.287.410">
    <property type="match status" value="1"/>
</dbReference>
<evidence type="ECO:0000313" key="13">
    <source>
        <dbReference type="EMBL" id="GJJ11360.1"/>
    </source>
</evidence>
<dbReference type="Pfam" id="PF05033">
    <property type="entry name" value="Pre-SET"/>
    <property type="match status" value="1"/>
</dbReference>
<dbReference type="Proteomes" id="UP001050691">
    <property type="component" value="Unassembled WGS sequence"/>
</dbReference>
<feature type="domain" description="SET" evidence="11">
    <location>
        <begin position="471"/>
        <end position="596"/>
    </location>
</feature>
<dbReference type="GO" id="GO:0008270">
    <property type="term" value="F:zinc ion binding"/>
    <property type="evidence" value="ECO:0007669"/>
    <property type="project" value="InterPro"/>
</dbReference>
<dbReference type="Pfam" id="PF00450">
    <property type="entry name" value="Peptidase_S10"/>
    <property type="match status" value="1"/>
</dbReference>
<dbReference type="GO" id="GO:0005634">
    <property type="term" value="C:nucleus"/>
    <property type="evidence" value="ECO:0007669"/>
    <property type="project" value="InterPro"/>
</dbReference>
<feature type="domain" description="Pre-SET" evidence="12">
    <location>
        <begin position="399"/>
        <end position="468"/>
    </location>
</feature>
<dbReference type="InterPro" id="IPR046341">
    <property type="entry name" value="SET_dom_sf"/>
</dbReference>
<accession>A0AAV5AEN7</accession>
<dbReference type="GO" id="GO:0004185">
    <property type="term" value="F:serine-type carboxypeptidase activity"/>
    <property type="evidence" value="ECO:0007669"/>
    <property type="project" value="UniProtKB-UniRule"/>
</dbReference>
<dbReference type="PRINTS" id="PR00724">
    <property type="entry name" value="CRBOXYPTASEC"/>
</dbReference>
<feature type="coiled-coil region" evidence="9">
    <location>
        <begin position="160"/>
        <end position="191"/>
    </location>
</feature>
<evidence type="ECO:0000256" key="9">
    <source>
        <dbReference type="SAM" id="Coils"/>
    </source>
</evidence>
<evidence type="ECO:0000256" key="5">
    <source>
        <dbReference type="ARBA" id="ARBA00022670"/>
    </source>
</evidence>
<keyword evidence="5 8" id="KW-0645">Protease</keyword>
<dbReference type="AlphaFoldDB" id="A0AAV5AEN7"/>
<dbReference type="PANTHER" id="PTHR11802">
    <property type="entry name" value="SERINE PROTEASE FAMILY S10 SERINE CARBOXYPEPTIDASE"/>
    <property type="match status" value="1"/>
</dbReference>
<dbReference type="EC" id="3.4.16.-" evidence="8"/>
<dbReference type="InterPro" id="IPR001563">
    <property type="entry name" value="Peptidase_S10"/>
</dbReference>
<protein>
    <recommendedName>
        <fullName evidence="8">Carboxypeptidase</fullName>
        <ecNumber evidence="8">3.4.16.-</ecNumber>
    </recommendedName>
</protein>
<dbReference type="InterPro" id="IPR007728">
    <property type="entry name" value="Pre-SET_dom"/>
</dbReference>
<dbReference type="PANTHER" id="PTHR11802:SF452">
    <property type="entry name" value="CARBOXYPEPTIDASE"/>
    <property type="match status" value="1"/>
</dbReference>
<dbReference type="EMBL" id="BPWL01000006">
    <property type="protein sequence ID" value="GJJ11360.1"/>
    <property type="molecule type" value="Genomic_DNA"/>
</dbReference>
<keyword evidence="14" id="KW-1185">Reference proteome</keyword>
<dbReference type="InterPro" id="IPR001214">
    <property type="entry name" value="SET_dom"/>
</dbReference>
<gene>
    <name evidence="13" type="ORF">Clacol_005592</name>
</gene>
<dbReference type="Gene3D" id="3.40.50.1820">
    <property type="entry name" value="alpha/beta hydrolase"/>
    <property type="match status" value="1"/>
</dbReference>
<dbReference type="SMART" id="SM00317">
    <property type="entry name" value="SET"/>
    <property type="match status" value="1"/>
</dbReference>
<evidence type="ECO:0000259" key="11">
    <source>
        <dbReference type="PROSITE" id="PS50280"/>
    </source>
</evidence>
<dbReference type="Pfam" id="PF00856">
    <property type="entry name" value="SET"/>
    <property type="match status" value="1"/>
</dbReference>
<feature type="region of interest" description="Disordered" evidence="10">
    <location>
        <begin position="270"/>
        <end position="289"/>
    </location>
</feature>
<keyword evidence="3" id="KW-0158">Chromosome</keyword>
<comment type="subcellular location">
    <subcellularLocation>
        <location evidence="1">Chromosome</location>
    </subcellularLocation>
</comment>
<proteinExistence type="inferred from homology"/>
<evidence type="ECO:0000259" key="12">
    <source>
        <dbReference type="PROSITE" id="PS50867"/>
    </source>
</evidence>
<comment type="similarity">
    <text evidence="2 8">Belongs to the peptidase S10 family.</text>
</comment>
<dbReference type="GO" id="GO:0042054">
    <property type="term" value="F:histone methyltransferase activity"/>
    <property type="evidence" value="ECO:0007669"/>
    <property type="project" value="InterPro"/>
</dbReference>
<dbReference type="SUPFAM" id="SSF82199">
    <property type="entry name" value="SET domain"/>
    <property type="match status" value="1"/>
</dbReference>
<keyword evidence="7" id="KW-0325">Glycoprotein</keyword>
<dbReference type="GO" id="GO:0000324">
    <property type="term" value="C:fungal-type vacuole"/>
    <property type="evidence" value="ECO:0007669"/>
    <property type="project" value="TreeGrafter"/>
</dbReference>
<evidence type="ECO:0000313" key="14">
    <source>
        <dbReference type="Proteomes" id="UP001050691"/>
    </source>
</evidence>
<evidence type="ECO:0000256" key="4">
    <source>
        <dbReference type="ARBA" id="ARBA00022645"/>
    </source>
</evidence>
<evidence type="ECO:0000256" key="2">
    <source>
        <dbReference type="ARBA" id="ARBA00009431"/>
    </source>
</evidence>
<keyword evidence="4 8" id="KW-0121">Carboxypeptidase</keyword>